<dbReference type="RefSeq" id="WP_208674354.1">
    <property type="nucleotide sequence ID" value="NZ_CP030139.2"/>
</dbReference>
<accession>A0AAN1QQE1</accession>
<protein>
    <submittedName>
        <fullName evidence="1">DUF3352 domain-containing protein</fullName>
    </submittedName>
</protein>
<evidence type="ECO:0000313" key="2">
    <source>
        <dbReference type="Proteomes" id="UP000267249"/>
    </source>
</evidence>
<sequence length="540" mass="60176">MPAKTSPSAWRQFRRRWRVLRRRSPRERWVIGIAAGLLLAVSASLLWWQRPWTLNDVSSSSLVDLQPQDTAASLLFSADQSDRLFRSLSTEADWLKALPPDFLEPLIDQARDRLAIWLPSSQPQILGLGAGQLQPAIALELTQPEPLLDRLKTLERQQQWRVEQRSGQSLVGRLGDRYSLLLLRNRYLVLSESDATLRRLLAAYLGERTLTQSADYRRLCNSAPAAELRLYFDWPVLQTASSQAGDAWGLPAVAQAVCADFATQPEGIQVLGKALTNPDGEAPPPARTRRPRQELRSLVPAETVLWFESVDLEQLWQTISGGPIAAQLPSGQQFDRDFESLTGTQLQRDWLSWSQGSYAIGVVQNPDTATQTQFRAGLILLAHASNRRQAEQSWQRLDQHLQKTGQLKVVTQAGATLWQLPDGRPIARHGWLPNNVSFLAVAAGTSLNLPPQGDRASLANTPTATLTGDGPSDRLILKLTQLRQLGLLPLPKLLQDRLQSFDQLHLQWQAVQAGVTPFELWLTLPPAEPAEPNDSATRDN</sequence>
<dbReference type="AlphaFoldDB" id="A0AAN1QQE1"/>
<dbReference type="Pfam" id="PF11832">
    <property type="entry name" value="DUF3352"/>
    <property type="match status" value="1"/>
</dbReference>
<evidence type="ECO:0000313" key="1">
    <source>
        <dbReference type="EMBL" id="AZB73481.1"/>
    </source>
</evidence>
<name>A0AAN1QQE1_SYNEL</name>
<proteinExistence type="predicted"/>
<dbReference type="InterPro" id="IPR021787">
    <property type="entry name" value="DUF3352"/>
</dbReference>
<dbReference type="Proteomes" id="UP000267249">
    <property type="component" value="Chromosome"/>
</dbReference>
<gene>
    <name evidence="1" type="ORF">DOP62_12875</name>
</gene>
<organism evidence="1 2">
    <name type="scientific">Synechococcus elongatus PCC 11801</name>
    <dbReference type="NCBI Taxonomy" id="2219813"/>
    <lineage>
        <taxon>Bacteria</taxon>
        <taxon>Bacillati</taxon>
        <taxon>Cyanobacteriota</taxon>
        <taxon>Cyanophyceae</taxon>
        <taxon>Synechococcales</taxon>
        <taxon>Synechococcaceae</taxon>
        <taxon>Synechococcus</taxon>
    </lineage>
</organism>
<dbReference type="EMBL" id="CP030139">
    <property type="protein sequence ID" value="AZB73481.1"/>
    <property type="molecule type" value="Genomic_DNA"/>
</dbReference>
<reference evidence="1 2" key="1">
    <citation type="journal article" date="2018" name="Sci. Rep.">
        <title>Genome Features and Biochemical Characteristics of a Robust, Fast Growing and Naturally Transformable Cyanobacterium Synechococcus elongatus PCC 11801 Isolated from India.</title>
        <authorList>
            <person name="Jaiswal D."/>
            <person name="Sengupta A."/>
            <person name="Sohoni S."/>
            <person name="Sengupta S."/>
            <person name="Phadnavis A.G."/>
            <person name="Pakrasi H.B."/>
            <person name="Wangikar P.P."/>
        </authorList>
    </citation>
    <scope>NUCLEOTIDE SEQUENCE [LARGE SCALE GENOMIC DNA]</scope>
    <source>
        <strain evidence="1 2">PCC 11801</strain>
    </source>
</reference>